<name>A0A0U0YGM9_9MYCO</name>
<organism evidence="3 4">
    <name type="scientific">Mycobacteroides abscessus</name>
    <dbReference type="NCBI Taxonomy" id="36809"/>
    <lineage>
        <taxon>Bacteria</taxon>
        <taxon>Bacillati</taxon>
        <taxon>Actinomycetota</taxon>
        <taxon>Actinomycetes</taxon>
        <taxon>Mycobacteriales</taxon>
        <taxon>Mycobacteriaceae</taxon>
        <taxon>Mycobacteroides</taxon>
    </lineage>
</organism>
<dbReference type="Proteomes" id="UP000045782">
    <property type="component" value="Unassembled WGS sequence"/>
</dbReference>
<keyword evidence="2 3" id="KW-0560">Oxidoreductase</keyword>
<proteinExistence type="inferred from homology"/>
<comment type="similarity">
    <text evidence="1">Belongs to the short-chain dehydrogenases/reductases (SDR) family.</text>
</comment>
<protein>
    <submittedName>
        <fullName evidence="3">Putative short chain dehydrogenase/reductase</fullName>
        <ecNumber evidence="3">1.-.-.-</ecNumber>
    </submittedName>
</protein>
<dbReference type="InterPro" id="IPR036291">
    <property type="entry name" value="NAD(P)-bd_dom_sf"/>
</dbReference>
<dbReference type="PANTHER" id="PTHR43180">
    <property type="entry name" value="3-OXOACYL-(ACYL-CARRIER-PROTEIN) REDUCTASE (AFU_ORTHOLOGUE AFUA_6G11210)"/>
    <property type="match status" value="1"/>
</dbReference>
<dbReference type="Gene3D" id="3.40.50.720">
    <property type="entry name" value="NAD(P)-binding Rossmann-like Domain"/>
    <property type="match status" value="1"/>
</dbReference>
<evidence type="ECO:0000256" key="1">
    <source>
        <dbReference type="ARBA" id="ARBA00006484"/>
    </source>
</evidence>
<evidence type="ECO:0000256" key="2">
    <source>
        <dbReference type="ARBA" id="ARBA00023002"/>
    </source>
</evidence>
<dbReference type="RefSeq" id="WP_016342910.1">
    <property type="nucleotide sequence ID" value="NZ_AP022621.1"/>
</dbReference>
<dbReference type="Pfam" id="PF00106">
    <property type="entry name" value="adh_short"/>
    <property type="match status" value="1"/>
</dbReference>
<dbReference type="AlphaFoldDB" id="A0A0U0YGM9"/>
<dbReference type="GO" id="GO:0016491">
    <property type="term" value="F:oxidoreductase activity"/>
    <property type="evidence" value="ECO:0007669"/>
    <property type="project" value="UniProtKB-KW"/>
</dbReference>
<dbReference type="InterPro" id="IPR020904">
    <property type="entry name" value="Sc_DH/Rdtase_CS"/>
</dbReference>
<dbReference type="EMBL" id="CSWP01000001">
    <property type="protein sequence ID" value="CPV31590.1"/>
    <property type="molecule type" value="Genomic_DNA"/>
</dbReference>
<gene>
    <name evidence="3" type="ORF">ERS075579_00250</name>
</gene>
<sequence length="269" mass="27717">MDINGSVAIVTGAGSGIGQALAWGLVDAGATVVASDIDADAVGRTAAARDGIVGQRADASAAADIKDLIALAEKEFGPVDLYAANAGIAGGLGLDIGEAAWDLTIDVNLRAHIRAATLLVPGWVERGRGYFLSVASAAGLLTQIGSPAYSVTKHAAVGFAEWLSITYGGQGIGVSCLCPMGVKTALLDGLTESDDPGVRVAGTSITAAGDVLEPAVVAAMALDAIRDEKFLVLPHPQVLDMYRQKGADYDRWIAGMRRYQAILEDQIIR</sequence>
<accession>A0A0U0YGM9</accession>
<dbReference type="PANTHER" id="PTHR43180:SF33">
    <property type="entry name" value="15-HYDROXYPROSTAGLANDIN DEHYDROGENASE [NAD(+)]-LIKE"/>
    <property type="match status" value="1"/>
</dbReference>
<dbReference type="PROSITE" id="PS00061">
    <property type="entry name" value="ADH_SHORT"/>
    <property type="match status" value="1"/>
</dbReference>
<dbReference type="InterPro" id="IPR002347">
    <property type="entry name" value="SDR_fam"/>
</dbReference>
<dbReference type="SUPFAM" id="SSF51735">
    <property type="entry name" value="NAD(P)-binding Rossmann-fold domains"/>
    <property type="match status" value="1"/>
</dbReference>
<dbReference type="PRINTS" id="PR00081">
    <property type="entry name" value="GDHRDH"/>
</dbReference>
<reference evidence="3 4" key="1">
    <citation type="submission" date="2015-03" db="EMBL/GenBank/DDBJ databases">
        <authorList>
            <person name="Murphy D."/>
        </authorList>
    </citation>
    <scope>NUCLEOTIDE SEQUENCE [LARGE SCALE GENOMIC DNA]</scope>
    <source>
        <strain evidence="3 4">PAP088</strain>
    </source>
</reference>
<dbReference type="CDD" id="cd05233">
    <property type="entry name" value="SDR_c"/>
    <property type="match status" value="1"/>
</dbReference>
<evidence type="ECO:0000313" key="4">
    <source>
        <dbReference type="Proteomes" id="UP000045782"/>
    </source>
</evidence>
<dbReference type="EC" id="1.-.-.-" evidence="3"/>
<evidence type="ECO:0000313" key="3">
    <source>
        <dbReference type="EMBL" id="CPV31590.1"/>
    </source>
</evidence>